<dbReference type="Pfam" id="PF02221">
    <property type="entry name" value="E1_DerP2_DerF2"/>
    <property type="match status" value="1"/>
</dbReference>
<evidence type="ECO:0000313" key="4">
    <source>
        <dbReference type="RefSeq" id="XP_022258888.1"/>
    </source>
</evidence>
<accession>A0ABM1TSN2</accession>
<gene>
    <name evidence="4" type="primary">LOC111089918</name>
</gene>
<dbReference type="PANTHER" id="PTHR17357:SF0">
    <property type="entry name" value="GANGLIOSIDE GM2 ACTIVATOR"/>
    <property type="match status" value="1"/>
</dbReference>
<evidence type="ECO:0000256" key="1">
    <source>
        <dbReference type="ARBA" id="ARBA00022729"/>
    </source>
</evidence>
<keyword evidence="1" id="KW-0732">Signal</keyword>
<dbReference type="PANTHER" id="PTHR17357">
    <property type="entry name" value="GM2 GANGLIOSIDE ACTIVATOR PROTEIN"/>
    <property type="match status" value="1"/>
</dbReference>
<dbReference type="SUPFAM" id="SSF63707">
    <property type="entry name" value="Ganglioside M2 (gm2) activator"/>
    <property type="match status" value="1"/>
</dbReference>
<protein>
    <submittedName>
        <fullName evidence="4">Ganglioside GM2 activator-like</fullName>
    </submittedName>
</protein>
<evidence type="ECO:0000313" key="3">
    <source>
        <dbReference type="Proteomes" id="UP000694941"/>
    </source>
</evidence>
<organism evidence="3 4">
    <name type="scientific">Limulus polyphemus</name>
    <name type="common">Atlantic horseshoe crab</name>
    <dbReference type="NCBI Taxonomy" id="6850"/>
    <lineage>
        <taxon>Eukaryota</taxon>
        <taxon>Metazoa</taxon>
        <taxon>Ecdysozoa</taxon>
        <taxon>Arthropoda</taxon>
        <taxon>Chelicerata</taxon>
        <taxon>Merostomata</taxon>
        <taxon>Xiphosura</taxon>
        <taxon>Limulidae</taxon>
        <taxon>Limulus</taxon>
    </lineage>
</organism>
<sequence length="159" mass="17750">ISKRSVREFKWASCGKPSDPLEVKSLNVSPDPIHLSASITLSFDVLLSRNISSFELDLEVKKKILFAWIELPCENNVGSCDYKDVCSLIPNPCPKPIKAHHLPCSCPLPMDAYSLPPSLFHLPQLPLPSWLTSGDYYAKAEGVEGKKRIFCLELYFSLA</sequence>
<feature type="non-terminal residue" evidence="4">
    <location>
        <position position="1"/>
    </location>
</feature>
<feature type="domain" description="MD-2-related lipid-recognition" evidence="2">
    <location>
        <begin position="11"/>
        <end position="156"/>
    </location>
</feature>
<dbReference type="GeneID" id="111089918"/>
<dbReference type="Proteomes" id="UP000694941">
    <property type="component" value="Unplaced"/>
</dbReference>
<dbReference type="SMART" id="SM00737">
    <property type="entry name" value="ML"/>
    <property type="match status" value="1"/>
</dbReference>
<dbReference type="RefSeq" id="XP_022258888.1">
    <property type="nucleotide sequence ID" value="XM_022403180.1"/>
</dbReference>
<keyword evidence="3" id="KW-1185">Reference proteome</keyword>
<dbReference type="InterPro" id="IPR036846">
    <property type="entry name" value="GM2-AP_sf"/>
</dbReference>
<evidence type="ECO:0000259" key="2">
    <source>
        <dbReference type="SMART" id="SM00737"/>
    </source>
</evidence>
<proteinExistence type="predicted"/>
<name>A0ABM1TSN2_LIMPO</name>
<dbReference type="Gene3D" id="2.70.220.10">
    <property type="entry name" value="Ganglioside GM2 activator"/>
    <property type="match status" value="1"/>
</dbReference>
<dbReference type="InterPro" id="IPR003172">
    <property type="entry name" value="ML_dom"/>
</dbReference>
<dbReference type="InterPro" id="IPR028996">
    <property type="entry name" value="GM2-AP"/>
</dbReference>
<reference evidence="4" key="1">
    <citation type="submission" date="2025-08" db="UniProtKB">
        <authorList>
            <consortium name="RefSeq"/>
        </authorList>
    </citation>
    <scope>IDENTIFICATION</scope>
    <source>
        <tissue evidence="4">Muscle</tissue>
    </source>
</reference>